<sequence>MADTAGAVNGHSKVANGGTEQPLTPYHSLFSQLLSWKNPRNSAIAYVSVVATIVAVRYLNLFSWTLSLSWMILATTVAAEVAGKLVLSNGLASQFRPRQYYTLSRDTFERLVSDAHGLINFFLIESQRIIFVENVGVSAAACVAAFISGLLIKVLSYWVLAIIGTSIAFFAPLIYSTNQEFIDEQLKTAADAINAQTAQVRDAAQKQADHLAAVGKQYAGDYTEKVQEILRGHGVAPGAAKKSPEFPSPPTEEPKATEPVVPQEPIHA</sequence>
<gene>
    <name evidence="9" type="ORF">THAR02_03334</name>
</gene>
<feature type="region of interest" description="Disordered" evidence="7">
    <location>
        <begin position="234"/>
        <end position="268"/>
    </location>
</feature>
<evidence type="ECO:0000313" key="10">
    <source>
        <dbReference type="Proteomes" id="UP000034112"/>
    </source>
</evidence>
<dbReference type="Pfam" id="PF02453">
    <property type="entry name" value="Reticulon"/>
    <property type="match status" value="1"/>
</dbReference>
<feature type="transmembrane region" description="Helical" evidence="6">
    <location>
        <begin position="43"/>
        <end position="62"/>
    </location>
</feature>
<feature type="transmembrane region" description="Helical" evidence="6">
    <location>
        <begin position="68"/>
        <end position="87"/>
    </location>
</feature>
<keyword evidence="4 6" id="KW-1133">Transmembrane helix</keyword>
<feature type="transmembrane region" description="Helical" evidence="6">
    <location>
        <begin position="129"/>
        <end position="151"/>
    </location>
</feature>
<keyword evidence="3 6" id="KW-0256">Endoplasmic reticulum</keyword>
<reference evidence="10" key="1">
    <citation type="journal article" date="2015" name="Genome Announc.">
        <title>Draft whole-genome sequence of the biocontrol agent Trichoderma harzianum T6776.</title>
        <authorList>
            <person name="Baroncelli R."/>
            <person name="Piaggeschi G."/>
            <person name="Fiorini L."/>
            <person name="Bertolini E."/>
            <person name="Zapparata A."/>
            <person name="Pe M.E."/>
            <person name="Sarrocco S."/>
            <person name="Vannacci G."/>
        </authorList>
    </citation>
    <scope>NUCLEOTIDE SEQUENCE [LARGE SCALE GENOMIC DNA]</scope>
    <source>
        <strain evidence="10">T6776</strain>
    </source>
</reference>
<evidence type="ECO:0000256" key="7">
    <source>
        <dbReference type="SAM" id="MobiDB-lite"/>
    </source>
</evidence>
<evidence type="ECO:0000256" key="1">
    <source>
        <dbReference type="ARBA" id="ARBA00004477"/>
    </source>
</evidence>
<protein>
    <recommendedName>
        <fullName evidence="6">Reticulon-like protein</fullName>
    </recommendedName>
</protein>
<keyword evidence="5 6" id="KW-0472">Membrane</keyword>
<organism evidence="9 10">
    <name type="scientific">Trichoderma harzianum</name>
    <name type="common">Hypocrea lixii</name>
    <dbReference type="NCBI Taxonomy" id="5544"/>
    <lineage>
        <taxon>Eukaryota</taxon>
        <taxon>Fungi</taxon>
        <taxon>Dikarya</taxon>
        <taxon>Ascomycota</taxon>
        <taxon>Pezizomycotina</taxon>
        <taxon>Sordariomycetes</taxon>
        <taxon>Hypocreomycetidae</taxon>
        <taxon>Hypocreales</taxon>
        <taxon>Hypocreaceae</taxon>
        <taxon>Trichoderma</taxon>
    </lineage>
</organism>
<feature type="domain" description="Reticulon" evidence="8">
    <location>
        <begin position="30"/>
        <end position="227"/>
    </location>
</feature>
<comment type="subcellular location">
    <subcellularLocation>
        <location evidence="1 6">Endoplasmic reticulum membrane</location>
        <topology evidence="1 6">Multi-pass membrane protein</topology>
    </subcellularLocation>
</comment>
<dbReference type="Proteomes" id="UP000034112">
    <property type="component" value="Unassembled WGS sequence"/>
</dbReference>
<dbReference type="GO" id="GO:0005789">
    <property type="term" value="C:endoplasmic reticulum membrane"/>
    <property type="evidence" value="ECO:0007669"/>
    <property type="project" value="UniProtKB-SubCell"/>
</dbReference>
<evidence type="ECO:0000256" key="6">
    <source>
        <dbReference type="RuleBase" id="RU363132"/>
    </source>
</evidence>
<dbReference type="PROSITE" id="PS50845">
    <property type="entry name" value="RETICULON"/>
    <property type="match status" value="1"/>
</dbReference>
<feature type="transmembrane region" description="Helical" evidence="6">
    <location>
        <begin position="157"/>
        <end position="175"/>
    </location>
</feature>
<keyword evidence="2 6" id="KW-0812">Transmembrane</keyword>
<dbReference type="InterPro" id="IPR003388">
    <property type="entry name" value="Reticulon"/>
</dbReference>
<dbReference type="OrthoDB" id="567788at2759"/>
<evidence type="ECO:0000259" key="8">
    <source>
        <dbReference type="PROSITE" id="PS50845"/>
    </source>
</evidence>
<accession>A0A0G0AHZ9</accession>
<dbReference type="EMBL" id="JOKZ01000073">
    <property type="protein sequence ID" value="KKP04574.1"/>
    <property type="molecule type" value="Genomic_DNA"/>
</dbReference>
<evidence type="ECO:0000256" key="3">
    <source>
        <dbReference type="ARBA" id="ARBA00022824"/>
    </source>
</evidence>
<evidence type="ECO:0000256" key="4">
    <source>
        <dbReference type="ARBA" id="ARBA00022989"/>
    </source>
</evidence>
<name>A0A0G0AHZ9_TRIHA</name>
<dbReference type="OMA" id="TGLMKQY"/>
<evidence type="ECO:0000256" key="5">
    <source>
        <dbReference type="ARBA" id="ARBA00023136"/>
    </source>
</evidence>
<evidence type="ECO:0000313" key="9">
    <source>
        <dbReference type="EMBL" id="KKP04574.1"/>
    </source>
</evidence>
<dbReference type="AlphaFoldDB" id="A0A0G0AHZ9"/>
<proteinExistence type="predicted"/>
<comment type="caution">
    <text evidence="9">The sequence shown here is derived from an EMBL/GenBank/DDBJ whole genome shotgun (WGS) entry which is preliminary data.</text>
</comment>
<evidence type="ECO:0000256" key="2">
    <source>
        <dbReference type="ARBA" id="ARBA00022692"/>
    </source>
</evidence>